<dbReference type="InterPro" id="IPR045862">
    <property type="entry name" value="Trf4-like"/>
</dbReference>
<dbReference type="AlphaFoldDB" id="A0A9P7YYV0"/>
<dbReference type="InterPro" id="IPR054708">
    <property type="entry name" value="MTPAP-like_central"/>
</dbReference>
<feature type="region of interest" description="Disordered" evidence="5">
    <location>
        <begin position="1"/>
        <end position="270"/>
    </location>
</feature>
<dbReference type="GO" id="GO:0005730">
    <property type="term" value="C:nucleolus"/>
    <property type="evidence" value="ECO:0007669"/>
    <property type="project" value="TreeGrafter"/>
</dbReference>
<dbReference type="GO" id="GO:1990817">
    <property type="term" value="F:poly(A) RNA polymerase activity"/>
    <property type="evidence" value="ECO:0007669"/>
    <property type="project" value="UniProtKB-EC"/>
</dbReference>
<proteinExistence type="inferred from homology"/>
<keyword evidence="4" id="KW-0460">Magnesium</keyword>
<evidence type="ECO:0000313" key="8">
    <source>
        <dbReference type="EMBL" id="KAG9242186.1"/>
    </source>
</evidence>
<dbReference type="Proteomes" id="UP000887226">
    <property type="component" value="Unassembled WGS sequence"/>
</dbReference>
<dbReference type="Pfam" id="PF22600">
    <property type="entry name" value="MTPAP-like_central"/>
    <property type="match status" value="1"/>
</dbReference>
<dbReference type="Gene3D" id="1.10.1410.10">
    <property type="match status" value="1"/>
</dbReference>
<evidence type="ECO:0000256" key="2">
    <source>
        <dbReference type="ARBA" id="ARBA00012388"/>
    </source>
</evidence>
<dbReference type="EC" id="2.7.7.19" evidence="2"/>
<accession>A0A9P7YYV0</accession>
<evidence type="ECO:0000256" key="4">
    <source>
        <dbReference type="ARBA" id="ARBA00022842"/>
    </source>
</evidence>
<organism evidence="8 9">
    <name type="scientific">Calycina marina</name>
    <dbReference type="NCBI Taxonomy" id="1763456"/>
    <lineage>
        <taxon>Eukaryota</taxon>
        <taxon>Fungi</taxon>
        <taxon>Dikarya</taxon>
        <taxon>Ascomycota</taxon>
        <taxon>Pezizomycotina</taxon>
        <taxon>Leotiomycetes</taxon>
        <taxon>Helotiales</taxon>
        <taxon>Pezizellaceae</taxon>
        <taxon>Calycina</taxon>
    </lineage>
</organism>
<feature type="compositionally biased region" description="Acidic residues" evidence="5">
    <location>
        <begin position="217"/>
        <end position="237"/>
    </location>
</feature>
<dbReference type="EMBL" id="MU254102">
    <property type="protein sequence ID" value="KAG9242186.1"/>
    <property type="molecule type" value="Genomic_DNA"/>
</dbReference>
<feature type="compositionally biased region" description="Pro residues" evidence="5">
    <location>
        <begin position="136"/>
        <end position="146"/>
    </location>
</feature>
<feature type="domain" description="Poly(A) RNA polymerase mitochondrial-like central palm" evidence="7">
    <location>
        <begin position="446"/>
        <end position="585"/>
    </location>
</feature>
<keyword evidence="3" id="KW-0479">Metal-binding</keyword>
<dbReference type="GO" id="GO:0046872">
    <property type="term" value="F:metal ion binding"/>
    <property type="evidence" value="ECO:0007669"/>
    <property type="project" value="UniProtKB-KW"/>
</dbReference>
<protein>
    <recommendedName>
        <fullName evidence="2">polynucleotide adenylyltransferase</fullName>
        <ecNumber evidence="2">2.7.7.19</ecNumber>
    </recommendedName>
</protein>
<dbReference type="SUPFAM" id="SSF81631">
    <property type="entry name" value="PAP/OAS1 substrate-binding domain"/>
    <property type="match status" value="1"/>
</dbReference>
<dbReference type="GO" id="GO:0043634">
    <property type="term" value="P:polyadenylation-dependent ncRNA catabolic process"/>
    <property type="evidence" value="ECO:0007669"/>
    <property type="project" value="TreeGrafter"/>
</dbReference>
<gene>
    <name evidence="8" type="ORF">BJ878DRAFT_426466</name>
</gene>
<dbReference type="PANTHER" id="PTHR23092:SF15">
    <property type="entry name" value="INACTIVE NON-CANONICAL POLY(A) RNA POLYMERASE PROTEIN TRF4-2-RELATED"/>
    <property type="match status" value="1"/>
</dbReference>
<evidence type="ECO:0000259" key="7">
    <source>
        <dbReference type="Pfam" id="PF22600"/>
    </source>
</evidence>
<reference evidence="8" key="1">
    <citation type="journal article" date="2021" name="IMA Fungus">
        <title>Genomic characterization of three marine fungi, including Emericellopsis atlantica sp. nov. with signatures of a generalist lifestyle and marine biomass degradation.</title>
        <authorList>
            <person name="Hagestad O.C."/>
            <person name="Hou L."/>
            <person name="Andersen J.H."/>
            <person name="Hansen E.H."/>
            <person name="Altermark B."/>
            <person name="Li C."/>
            <person name="Kuhnert E."/>
            <person name="Cox R.J."/>
            <person name="Crous P.W."/>
            <person name="Spatafora J.W."/>
            <person name="Lail K."/>
            <person name="Amirebrahimi M."/>
            <person name="Lipzen A."/>
            <person name="Pangilinan J."/>
            <person name="Andreopoulos W."/>
            <person name="Hayes R.D."/>
            <person name="Ng V."/>
            <person name="Grigoriev I.V."/>
            <person name="Jackson S.A."/>
            <person name="Sutton T.D.S."/>
            <person name="Dobson A.D.W."/>
            <person name="Rama T."/>
        </authorList>
    </citation>
    <scope>NUCLEOTIDE SEQUENCE</scope>
    <source>
        <strain evidence="8">TRa3180A</strain>
    </source>
</reference>
<feature type="compositionally biased region" description="Basic and acidic residues" evidence="5">
    <location>
        <begin position="23"/>
        <end position="49"/>
    </location>
</feature>
<evidence type="ECO:0000313" key="9">
    <source>
        <dbReference type="Proteomes" id="UP000887226"/>
    </source>
</evidence>
<comment type="caution">
    <text evidence="8">The sequence shown here is derived from an EMBL/GenBank/DDBJ whole genome shotgun (WGS) entry which is preliminary data.</text>
</comment>
<evidence type="ECO:0000259" key="6">
    <source>
        <dbReference type="Pfam" id="PF03828"/>
    </source>
</evidence>
<sequence>MSRHPPPPVNGDMYRPGGYSPRGQRDNDHYQPPNDYRDRGRYDSFDRYDNYAPPQPPPGRDRDYSYNRGPPPPMYQFRNGNSRMRSPPRGPAQRSPPRRFSPPRYNGYGDRRDSYSGPDRYSQNDNMNFHFRHDPPPSFANQPPPLNYNYGPQQNDGSRVQRNVAPRGGFRGRGGRGGPRLASNRAFLKTNREPTPELMDGMMDGDQKRAKYIAPDDVSDSSEAEMDMSDAGDDTEEPQQKQIKTLKRAADADDAPKWSNPDPYTALPPVEETLRKKKDVVKLIRKARVDATAAVKTEAAPAIDDFISFGNDDTEPEYEPEPAPTGVVEQSIPAIRSGPLNALSKPARTPNPVVDLVSSDDENAVVVPNPELGNRKRTIRDEIKDTPILQEALLGNGSTRAAPRLHSSPKGKKLPVHGAILREWKGLETPWIGIDHSDTAKIGVWLHKEIYDFYEYVHPRRFEDFIRGKLVEDLRTRVQNVYHQFQPDVLTFGSYPAGLYLPTADMDVVVVSRSFMQGGPKEIGHSQGSVRKFARFLDNEGVVMPGSMDMILHAKVPLVKYVDRLTGLKVDISFENDTGLIANKTFQDWKSKHPAMPLLVTLMKHFLAMRGLNEPVNGGIGGFSVICLVTSLLQLLPQTSAGYMVPEHHLGDILMEFLDLYGNKFNWKTTAIVLNPPQYVSKSDRNMPYQHKPGAEKICIMDPNRPDNDISGGSSNTQVIIRAFRDAYHTLSQHMSKLNAGDNRQNRSILSCLWAGNYSSFALQRKHLRHLCQTLYPEYDGGD</sequence>
<dbReference type="GO" id="GO:0003729">
    <property type="term" value="F:mRNA binding"/>
    <property type="evidence" value="ECO:0007669"/>
    <property type="project" value="TreeGrafter"/>
</dbReference>
<feature type="compositionally biased region" description="Gly residues" evidence="5">
    <location>
        <begin position="169"/>
        <end position="178"/>
    </location>
</feature>
<dbReference type="GO" id="GO:0031123">
    <property type="term" value="P:RNA 3'-end processing"/>
    <property type="evidence" value="ECO:0007669"/>
    <property type="project" value="TreeGrafter"/>
</dbReference>
<dbReference type="Gene3D" id="3.30.460.10">
    <property type="entry name" value="Beta Polymerase, domain 2"/>
    <property type="match status" value="1"/>
</dbReference>
<feature type="domain" description="PAP-associated" evidence="6">
    <location>
        <begin position="649"/>
        <end position="708"/>
    </location>
</feature>
<comment type="similarity">
    <text evidence="1">Belongs to the DNA polymerase type-B-like family.</text>
</comment>
<feature type="compositionally biased region" description="Polar residues" evidence="5">
    <location>
        <begin position="150"/>
        <end position="161"/>
    </location>
</feature>
<dbReference type="InterPro" id="IPR002058">
    <property type="entry name" value="PAP_assoc"/>
</dbReference>
<dbReference type="SUPFAM" id="SSF81301">
    <property type="entry name" value="Nucleotidyltransferase"/>
    <property type="match status" value="1"/>
</dbReference>
<name>A0A9P7YYV0_9HELO</name>
<keyword evidence="9" id="KW-1185">Reference proteome</keyword>
<dbReference type="InterPro" id="IPR043519">
    <property type="entry name" value="NT_sf"/>
</dbReference>
<dbReference type="Pfam" id="PF03828">
    <property type="entry name" value="PAP_assoc"/>
    <property type="match status" value="1"/>
</dbReference>
<dbReference type="OrthoDB" id="273917at2759"/>
<evidence type="ECO:0000256" key="1">
    <source>
        <dbReference type="ARBA" id="ARBA00008593"/>
    </source>
</evidence>
<dbReference type="GO" id="GO:0010605">
    <property type="term" value="P:negative regulation of macromolecule metabolic process"/>
    <property type="evidence" value="ECO:0007669"/>
    <property type="project" value="UniProtKB-ARBA"/>
</dbReference>
<dbReference type="PANTHER" id="PTHR23092">
    <property type="entry name" value="POLY(A) RNA POLYMERASE"/>
    <property type="match status" value="1"/>
</dbReference>
<dbReference type="CDD" id="cd05402">
    <property type="entry name" value="NT_PAP_TUTase"/>
    <property type="match status" value="1"/>
</dbReference>
<evidence type="ECO:0000256" key="5">
    <source>
        <dbReference type="SAM" id="MobiDB-lite"/>
    </source>
</evidence>
<dbReference type="GO" id="GO:0031499">
    <property type="term" value="C:TRAMP complex"/>
    <property type="evidence" value="ECO:0007669"/>
    <property type="project" value="TreeGrafter"/>
</dbReference>
<evidence type="ECO:0000256" key="3">
    <source>
        <dbReference type="ARBA" id="ARBA00022723"/>
    </source>
</evidence>